<dbReference type="Pfam" id="PF14870">
    <property type="entry name" value="PSII_BNR"/>
    <property type="match status" value="1"/>
</dbReference>
<proteinExistence type="predicted"/>
<dbReference type="EMBL" id="DTHG01000092">
    <property type="protein sequence ID" value="HGW92345.1"/>
    <property type="molecule type" value="Genomic_DNA"/>
</dbReference>
<protein>
    <recommendedName>
        <fullName evidence="3">Photosynthesis system II assembly factor Ycf48/Hcf136-like domain-containing protein</fullName>
    </recommendedName>
</protein>
<reference evidence="4" key="1">
    <citation type="journal article" date="2020" name="mSystems">
        <title>Genome- and Community-Level Interaction Insights into Carbon Utilization and Element Cycling Functions of Hydrothermarchaeota in Hydrothermal Sediment.</title>
        <authorList>
            <person name="Zhou Z."/>
            <person name="Liu Y."/>
            <person name="Xu W."/>
            <person name="Pan J."/>
            <person name="Luo Z.H."/>
            <person name="Li M."/>
        </authorList>
    </citation>
    <scope>NUCLEOTIDE SEQUENCE [LARGE SCALE GENOMIC DNA]</scope>
    <source>
        <strain evidence="4">SpSt-780</strain>
    </source>
</reference>
<dbReference type="InterPro" id="IPR028203">
    <property type="entry name" value="PSII_CF48-like_dom"/>
</dbReference>
<dbReference type="PANTHER" id="PTHR47199">
    <property type="entry name" value="PHOTOSYSTEM II STABILITY/ASSEMBLY FACTOR HCF136, CHLOROPLASTIC"/>
    <property type="match status" value="1"/>
</dbReference>
<dbReference type="AlphaFoldDB" id="A0A7C4YGI8"/>
<dbReference type="InterPro" id="IPR015943">
    <property type="entry name" value="WD40/YVTN_repeat-like_dom_sf"/>
</dbReference>
<name>A0A7C4YGI8_UNCW3</name>
<dbReference type="PANTHER" id="PTHR47199:SF2">
    <property type="entry name" value="PHOTOSYSTEM II STABILITY_ASSEMBLY FACTOR HCF136, CHLOROPLASTIC"/>
    <property type="match status" value="1"/>
</dbReference>
<dbReference type="SUPFAM" id="SSF110296">
    <property type="entry name" value="Oligoxyloglucan reducing end-specific cellobiohydrolase"/>
    <property type="match status" value="1"/>
</dbReference>
<keyword evidence="1" id="KW-0602">Photosynthesis</keyword>
<evidence type="ECO:0000256" key="1">
    <source>
        <dbReference type="ARBA" id="ARBA00022531"/>
    </source>
</evidence>
<sequence>MFLMFLISEWVLQLDHWYGGGFWAIDFVDTMNGWVCGDYGTIYRTRDGGWTWERQTTGDILTFNGISFIDTLRGWICGDAGYIARTDDGGKTWVKQNSGVKSTLYDIVFIDERHGWCGSYREILRTIDGGRIWEPVLSDSGWCRNISPVNRNIVWASVLFSGVYVSYDGGINWVKKKDLKSHHCVFAVNERVIYISSSNGYLYKSTDGGETFDSFPRPSADISCALFFVSDNEG</sequence>
<evidence type="ECO:0000313" key="4">
    <source>
        <dbReference type="EMBL" id="HGW92345.1"/>
    </source>
</evidence>
<evidence type="ECO:0000256" key="2">
    <source>
        <dbReference type="ARBA" id="ARBA00023276"/>
    </source>
</evidence>
<comment type="caution">
    <text evidence="4">The sequence shown here is derived from an EMBL/GenBank/DDBJ whole genome shotgun (WGS) entry which is preliminary data.</text>
</comment>
<organism evidence="4">
    <name type="scientific">candidate division WOR-3 bacterium</name>
    <dbReference type="NCBI Taxonomy" id="2052148"/>
    <lineage>
        <taxon>Bacteria</taxon>
        <taxon>Bacteria division WOR-3</taxon>
    </lineage>
</organism>
<feature type="domain" description="Photosynthesis system II assembly factor Ycf48/Hcf136-like" evidence="3">
    <location>
        <begin position="24"/>
        <end position="95"/>
    </location>
</feature>
<dbReference type="GO" id="GO:0015979">
    <property type="term" value="P:photosynthesis"/>
    <property type="evidence" value="ECO:0007669"/>
    <property type="project" value="UniProtKB-KW"/>
</dbReference>
<keyword evidence="2" id="KW-0604">Photosystem II</keyword>
<evidence type="ECO:0000259" key="3">
    <source>
        <dbReference type="Pfam" id="PF14870"/>
    </source>
</evidence>
<dbReference type="Gene3D" id="2.130.10.10">
    <property type="entry name" value="YVTN repeat-like/Quinoprotein amine dehydrogenase"/>
    <property type="match status" value="1"/>
</dbReference>
<dbReference type="GO" id="GO:0009523">
    <property type="term" value="C:photosystem II"/>
    <property type="evidence" value="ECO:0007669"/>
    <property type="project" value="UniProtKB-KW"/>
</dbReference>
<gene>
    <name evidence="4" type="ORF">ENV67_07390</name>
</gene>
<accession>A0A7C4YGI8</accession>